<comment type="caution">
    <text evidence="1">The sequence shown here is derived from an EMBL/GenBank/DDBJ whole genome shotgun (WGS) entry which is preliminary data.</text>
</comment>
<protein>
    <submittedName>
        <fullName evidence="1">CoA transferase</fullName>
    </submittedName>
</protein>
<dbReference type="InterPro" id="IPR003673">
    <property type="entry name" value="CoA-Trfase_fam_III"/>
</dbReference>
<dbReference type="InterPro" id="IPR050509">
    <property type="entry name" value="CoA-transferase_III"/>
</dbReference>
<keyword evidence="2" id="KW-1185">Reference proteome</keyword>
<evidence type="ECO:0000313" key="2">
    <source>
        <dbReference type="Proteomes" id="UP001501035"/>
    </source>
</evidence>
<organism evidence="1 2">
    <name type="scientific">Gordonia defluvii</name>
    <dbReference type="NCBI Taxonomy" id="283718"/>
    <lineage>
        <taxon>Bacteria</taxon>
        <taxon>Bacillati</taxon>
        <taxon>Actinomycetota</taxon>
        <taxon>Actinomycetes</taxon>
        <taxon>Mycobacteriales</taxon>
        <taxon>Gordoniaceae</taxon>
        <taxon>Gordonia</taxon>
    </lineage>
</organism>
<sequence length="390" mass="41424">MTLAQLGAEVIRVDPLGGNSDYRRWPLAVGSRAERDQRGTTGAPDGESLYWTSLNRGKKSIAVDVRSPAGRELVIALATAPGPDAGIFVDNNVGRPWLSHEVLAARRPDLITVHFEGHADGRGAVDYTVNAEVGVPELTGPPGVDPVNHVLPAWDLIAGQTVTTALLAAVYRRGRTGDGAQINIALADVAAAWVANLGWLTEVDQRGDRARHGNYLYGSFGIDVVTADGGRVYVVALTPRQWKNLTETTSTTTVFANLAESLRADFVTDEGRYLHREAIAEIIRPWFRERSTDQVHQALSAGGVLWGPYQSMGGFTDDFHAHPSSAPVLVDLEQPGIGPVISASAPMRFGGEYSGASPAHELGADTDEILGSVLGLSAAELGALRVAGTI</sequence>
<evidence type="ECO:0000313" key="1">
    <source>
        <dbReference type="EMBL" id="GAA3025229.1"/>
    </source>
</evidence>
<dbReference type="Proteomes" id="UP001501035">
    <property type="component" value="Unassembled WGS sequence"/>
</dbReference>
<dbReference type="GO" id="GO:0016740">
    <property type="term" value="F:transferase activity"/>
    <property type="evidence" value="ECO:0007669"/>
    <property type="project" value="UniProtKB-KW"/>
</dbReference>
<dbReference type="Pfam" id="PF02515">
    <property type="entry name" value="CoA_transf_3"/>
    <property type="match status" value="1"/>
</dbReference>
<dbReference type="Gene3D" id="3.30.1540.10">
    <property type="entry name" value="formyl-coa transferase, domain 3"/>
    <property type="match status" value="1"/>
</dbReference>
<dbReference type="PANTHER" id="PTHR48228:SF5">
    <property type="entry name" value="ALPHA-METHYLACYL-COA RACEMASE"/>
    <property type="match status" value="1"/>
</dbReference>
<keyword evidence="1" id="KW-0808">Transferase</keyword>
<dbReference type="InterPro" id="IPR023606">
    <property type="entry name" value="CoA-Trfase_III_dom_1_sf"/>
</dbReference>
<gene>
    <name evidence="1" type="ORF">GCM10010528_03930</name>
</gene>
<proteinExistence type="predicted"/>
<reference evidence="1 2" key="1">
    <citation type="journal article" date="2019" name="Int. J. Syst. Evol. Microbiol.">
        <title>The Global Catalogue of Microorganisms (GCM) 10K type strain sequencing project: providing services to taxonomists for standard genome sequencing and annotation.</title>
        <authorList>
            <consortium name="The Broad Institute Genomics Platform"/>
            <consortium name="The Broad Institute Genome Sequencing Center for Infectious Disease"/>
            <person name="Wu L."/>
            <person name="Ma J."/>
        </authorList>
    </citation>
    <scope>NUCLEOTIDE SEQUENCE [LARGE SCALE GENOMIC DNA]</scope>
    <source>
        <strain evidence="1 2">JCM 14234</strain>
    </source>
</reference>
<dbReference type="SUPFAM" id="SSF89796">
    <property type="entry name" value="CoA-transferase family III (CaiB/BaiF)"/>
    <property type="match status" value="1"/>
</dbReference>
<dbReference type="EMBL" id="BAAAVS010000002">
    <property type="protein sequence ID" value="GAA3025229.1"/>
    <property type="molecule type" value="Genomic_DNA"/>
</dbReference>
<dbReference type="InterPro" id="IPR044855">
    <property type="entry name" value="CoA-Trfase_III_dom3_sf"/>
</dbReference>
<name>A0ABN3YC22_9ACTN</name>
<dbReference type="Gene3D" id="3.40.50.10540">
    <property type="entry name" value="Crotonobetainyl-coa:carnitine coa-transferase, domain 1"/>
    <property type="match status" value="1"/>
</dbReference>
<accession>A0ABN3YC22</accession>
<dbReference type="PANTHER" id="PTHR48228">
    <property type="entry name" value="SUCCINYL-COA--D-CITRAMALATE COA-TRANSFERASE"/>
    <property type="match status" value="1"/>
</dbReference>